<keyword evidence="2" id="KW-0479">Metal-binding</keyword>
<dbReference type="HOGENOM" id="CLU_1343373_0_0_1"/>
<organism evidence="5 6">
    <name type="scientific">Glarea lozoyensis (strain ATCC 74030 / MF5533)</name>
    <dbReference type="NCBI Taxonomy" id="1104152"/>
    <lineage>
        <taxon>Eukaryota</taxon>
        <taxon>Fungi</taxon>
        <taxon>Dikarya</taxon>
        <taxon>Ascomycota</taxon>
        <taxon>Pezizomycotina</taxon>
        <taxon>Leotiomycetes</taxon>
        <taxon>Helotiales</taxon>
        <taxon>Helotiaceae</taxon>
        <taxon>Glarea</taxon>
    </lineage>
</organism>
<keyword evidence="5" id="KW-0456">Lyase</keyword>
<name>H0EZF8_GLAL7</name>
<accession>H0EZF8</accession>
<comment type="caution">
    <text evidence="5">The sequence shown here is derived from an EMBL/GenBank/DDBJ whole genome shotgun (WGS) entry which is preliminary data.</text>
</comment>
<dbReference type="Proteomes" id="UP000005446">
    <property type="component" value="Unassembled WGS sequence"/>
</dbReference>
<gene>
    <name evidence="5" type="ORF">M7I_8225</name>
</gene>
<dbReference type="Pfam" id="PF03328">
    <property type="entry name" value="HpcH_HpaI"/>
    <property type="match status" value="1"/>
</dbReference>
<dbReference type="GO" id="GO:0006107">
    <property type="term" value="P:oxaloacetate metabolic process"/>
    <property type="evidence" value="ECO:0007669"/>
    <property type="project" value="TreeGrafter"/>
</dbReference>
<dbReference type="AlphaFoldDB" id="H0EZF8"/>
<proteinExistence type="predicted"/>
<dbReference type="InParanoid" id="H0EZF8"/>
<sequence>MRCGVKSELRNKPKLKLQEPPLSSKLNMATSSILRRAFLYDRHPSTPSADSNPVKIIALIETAEAIMNLKEICQASPYISGLVFAAEDFARDLSITRTPSLTEFLYARSAIVTAARAFNLPSTIDLVETAQRVFAPGKEEVEYSVRILIADSKATASGRGAFTLDGKMIDAPVVGKARMVVKRAELCGFDVKAVEEEWKDQEPE</sequence>
<evidence type="ECO:0000256" key="1">
    <source>
        <dbReference type="ARBA" id="ARBA00001946"/>
    </source>
</evidence>
<dbReference type="InterPro" id="IPR015813">
    <property type="entry name" value="Pyrv/PenolPyrv_kinase-like_dom"/>
</dbReference>
<dbReference type="EMBL" id="AGUE01000282">
    <property type="protein sequence ID" value="EHK96090.1"/>
    <property type="molecule type" value="Genomic_DNA"/>
</dbReference>
<reference evidence="5 6" key="1">
    <citation type="journal article" date="2012" name="Eukaryot. Cell">
        <title>Genome sequence of the fungus Glarea lozoyensis: the first genome sequence of a species from the Helotiaceae family.</title>
        <authorList>
            <person name="Youssar L."/>
            <person name="Gruening B.A."/>
            <person name="Erxleben A."/>
            <person name="Guenther S."/>
            <person name="Huettel W."/>
        </authorList>
    </citation>
    <scope>NUCLEOTIDE SEQUENCE [LARGE SCALE GENOMIC DNA]</scope>
    <source>
        <strain evidence="6">ATCC 74030 / MF5533</strain>
    </source>
</reference>
<evidence type="ECO:0000313" key="6">
    <source>
        <dbReference type="Proteomes" id="UP000005446"/>
    </source>
</evidence>
<evidence type="ECO:0000313" key="5">
    <source>
        <dbReference type="EMBL" id="EHK96090.1"/>
    </source>
</evidence>
<dbReference type="SUPFAM" id="SSF51621">
    <property type="entry name" value="Phosphoenolpyruvate/pyruvate domain"/>
    <property type="match status" value="1"/>
</dbReference>
<comment type="cofactor">
    <cofactor evidence="1">
        <name>Mg(2+)</name>
        <dbReference type="ChEBI" id="CHEBI:18420"/>
    </cofactor>
</comment>
<dbReference type="InterPro" id="IPR005000">
    <property type="entry name" value="Aldolase/citrate-lyase_domain"/>
</dbReference>
<keyword evidence="3" id="KW-0460">Magnesium</keyword>
<dbReference type="GO" id="GO:0000287">
    <property type="term" value="F:magnesium ion binding"/>
    <property type="evidence" value="ECO:0007669"/>
    <property type="project" value="TreeGrafter"/>
</dbReference>
<dbReference type="PANTHER" id="PTHR32308:SF0">
    <property type="entry name" value="HPCH_HPAI ALDOLASE_CITRATE LYASE DOMAIN-CONTAINING PROTEIN"/>
    <property type="match status" value="1"/>
</dbReference>
<dbReference type="GO" id="GO:0016829">
    <property type="term" value="F:lyase activity"/>
    <property type="evidence" value="ECO:0007669"/>
    <property type="project" value="UniProtKB-KW"/>
</dbReference>
<keyword evidence="6" id="KW-1185">Reference proteome</keyword>
<evidence type="ECO:0000256" key="2">
    <source>
        <dbReference type="ARBA" id="ARBA00022723"/>
    </source>
</evidence>
<protein>
    <submittedName>
        <fullName evidence="5">Putative Citrate lyase subunit beta</fullName>
    </submittedName>
</protein>
<feature type="domain" description="HpcH/HpaI aldolase/citrate lyase" evidence="4">
    <location>
        <begin position="51"/>
        <end position="129"/>
    </location>
</feature>
<dbReference type="OrthoDB" id="1773at2759"/>
<dbReference type="InterPro" id="IPR040442">
    <property type="entry name" value="Pyrv_kinase-like_dom_sf"/>
</dbReference>
<dbReference type="PANTHER" id="PTHR32308">
    <property type="entry name" value="LYASE BETA SUBUNIT, PUTATIVE (AFU_ORTHOLOGUE AFUA_4G13030)-RELATED"/>
    <property type="match status" value="1"/>
</dbReference>
<evidence type="ECO:0000256" key="3">
    <source>
        <dbReference type="ARBA" id="ARBA00022842"/>
    </source>
</evidence>
<evidence type="ECO:0000259" key="4">
    <source>
        <dbReference type="Pfam" id="PF03328"/>
    </source>
</evidence>
<dbReference type="Gene3D" id="3.20.20.60">
    <property type="entry name" value="Phosphoenolpyruvate-binding domains"/>
    <property type="match status" value="1"/>
</dbReference>